<keyword evidence="2" id="KW-0326">Glycosidase</keyword>
<keyword evidence="2" id="KW-0858">Xylan degradation</keyword>
<gene>
    <name evidence="2" type="ORF">GI584_18720</name>
</gene>
<dbReference type="InterPro" id="IPR017853">
    <property type="entry name" value="GH"/>
</dbReference>
<name>A0A5Q2TQG1_9BACI</name>
<keyword evidence="2" id="KW-0624">Polysaccharide degradation</keyword>
<reference evidence="2 3" key="1">
    <citation type="submission" date="2019-11" db="EMBL/GenBank/DDBJ databases">
        <title>Gracilibacillus salitolerans sp. nov., a moderate halophile isolated from a saline soil in northwest China.</title>
        <authorList>
            <person name="Gan L."/>
        </authorList>
    </citation>
    <scope>NUCLEOTIDE SEQUENCE [LARGE SCALE GENOMIC DNA]</scope>
    <source>
        <strain evidence="2 3">SCU50</strain>
    </source>
</reference>
<dbReference type="Pfam" id="PF14587">
    <property type="entry name" value="Glyco_hydr_30_2"/>
    <property type="match status" value="1"/>
</dbReference>
<accession>A0A5Q2TQG1</accession>
<dbReference type="InterPro" id="IPR039514">
    <property type="entry name" value="6GAL-like"/>
</dbReference>
<dbReference type="GO" id="GO:0004553">
    <property type="term" value="F:hydrolase activity, hydrolyzing O-glycosyl compounds"/>
    <property type="evidence" value="ECO:0007669"/>
    <property type="project" value="InterPro"/>
</dbReference>
<keyword evidence="3" id="KW-1185">Reference proteome</keyword>
<evidence type="ECO:0000313" key="3">
    <source>
        <dbReference type="Proteomes" id="UP000339690"/>
    </source>
</evidence>
<evidence type="ECO:0000259" key="1">
    <source>
        <dbReference type="Pfam" id="PF14587"/>
    </source>
</evidence>
<dbReference type="EMBL" id="CP045915">
    <property type="protein sequence ID" value="QGH35960.1"/>
    <property type="molecule type" value="Genomic_DNA"/>
</dbReference>
<dbReference type="PANTHER" id="PTHR42767:SF1">
    <property type="entry name" value="ENDO-BETA-1,6-GALACTANASE-LIKE DOMAIN-CONTAINING PROTEIN"/>
    <property type="match status" value="1"/>
</dbReference>
<feature type="domain" description="Endo-beta-1,6-galactanase-like" evidence="1">
    <location>
        <begin position="8"/>
        <end position="328"/>
    </location>
</feature>
<protein>
    <submittedName>
        <fullName evidence="2">Xylanase</fullName>
    </submittedName>
</protein>
<dbReference type="PANTHER" id="PTHR42767">
    <property type="entry name" value="ENDO-BETA-1,6-GALACTANASE"/>
    <property type="match status" value="1"/>
</dbReference>
<dbReference type="InterPro" id="IPR039743">
    <property type="entry name" value="6GAL/EXGAL"/>
</dbReference>
<dbReference type="Gene3D" id="3.20.20.80">
    <property type="entry name" value="Glycosidases"/>
    <property type="match status" value="1"/>
</dbReference>
<organism evidence="2 3">
    <name type="scientific">Gracilibacillus salitolerans</name>
    <dbReference type="NCBI Taxonomy" id="2663022"/>
    <lineage>
        <taxon>Bacteria</taxon>
        <taxon>Bacillati</taxon>
        <taxon>Bacillota</taxon>
        <taxon>Bacilli</taxon>
        <taxon>Bacillales</taxon>
        <taxon>Bacillaceae</taxon>
        <taxon>Gracilibacillus</taxon>
    </lineage>
</organism>
<keyword evidence="2" id="KW-0119">Carbohydrate metabolism</keyword>
<keyword evidence="2" id="KW-0378">Hydrolase</keyword>
<dbReference type="KEGG" id="grc:GI584_18720"/>
<dbReference type="AlphaFoldDB" id="A0A5Q2TQG1"/>
<dbReference type="Proteomes" id="UP000339690">
    <property type="component" value="Chromosome"/>
</dbReference>
<sequence>MKRGDCVFDTSGKAQTIEGFGVSGAWWSQAIGGWTDAKRKQIIDLLFDQDVGIGLSIYRYNIGAGSGEEISDSWRRTESFEVEKDVYDWNRDEYATRVLREIHQKGVKNFVAFANSPTARMTKSGLVTGEKNGKSNLKEDMYEDFATYLVDVINHLIEDEGIPITYVSPINEPQWDWQREKGQEGCHYTPEECVKLLKILQNKIELQSVKDVQISAIEAGEWKTAKTYIDAIFTDKELMTALTNFDVHSYWSDAEDKMNIANYMEKNYPSIELNMSEWTEMKQKRDYGMDSALVLANTIHDDLTVANVSSWQYWIAVSKYDFRDGLIYTNDGTEDIEETKRLWVMGNYSKFIRPGAKQINLAEAQDSLKASLFYDENTNQYICVVINNDRTNRSVALKSDLSHDFNYLQVFETSENNNLSKVYQGEISESFDVERESVTTFILKAIP</sequence>
<dbReference type="SUPFAM" id="SSF51445">
    <property type="entry name" value="(Trans)glycosidases"/>
    <property type="match status" value="1"/>
</dbReference>
<proteinExistence type="predicted"/>
<evidence type="ECO:0000313" key="2">
    <source>
        <dbReference type="EMBL" id="QGH35960.1"/>
    </source>
</evidence>
<dbReference type="GO" id="GO:0045493">
    <property type="term" value="P:xylan catabolic process"/>
    <property type="evidence" value="ECO:0007669"/>
    <property type="project" value="UniProtKB-KW"/>
</dbReference>